<dbReference type="EMBL" id="AZHD01000027">
    <property type="protein sequence ID" value="OAA53786.1"/>
    <property type="molecule type" value="Genomic_DNA"/>
</dbReference>
<evidence type="ECO:0000256" key="3">
    <source>
        <dbReference type="ARBA" id="ARBA00023274"/>
    </source>
</evidence>
<keyword evidence="2 5" id="KW-0689">Ribosomal protein</keyword>
<accession>A0A167M131</accession>
<evidence type="ECO:0000256" key="1">
    <source>
        <dbReference type="ARBA" id="ARBA00010605"/>
    </source>
</evidence>
<organism evidence="5 6">
    <name type="scientific">Niveomyces insectorum RCEF 264</name>
    <dbReference type="NCBI Taxonomy" id="1081102"/>
    <lineage>
        <taxon>Eukaryota</taxon>
        <taxon>Fungi</taxon>
        <taxon>Dikarya</taxon>
        <taxon>Ascomycota</taxon>
        <taxon>Pezizomycotina</taxon>
        <taxon>Sordariomycetes</taxon>
        <taxon>Hypocreomycetidae</taxon>
        <taxon>Hypocreales</taxon>
        <taxon>Cordycipitaceae</taxon>
        <taxon>Niveomyces</taxon>
    </lineage>
</organism>
<dbReference type="STRING" id="1081102.A0A167M131"/>
<dbReference type="AlphaFoldDB" id="A0A167M131"/>
<dbReference type="InterPro" id="IPR020070">
    <property type="entry name" value="Ribosomal_bL9_N"/>
</dbReference>
<reference evidence="5 6" key="1">
    <citation type="journal article" date="2016" name="Genome Biol. Evol.">
        <title>Divergent and convergent evolution of fungal pathogenicity.</title>
        <authorList>
            <person name="Shang Y."/>
            <person name="Xiao G."/>
            <person name="Zheng P."/>
            <person name="Cen K."/>
            <person name="Zhan S."/>
            <person name="Wang C."/>
        </authorList>
    </citation>
    <scope>NUCLEOTIDE SEQUENCE [LARGE SCALE GENOMIC DNA]</scope>
    <source>
        <strain evidence="5 6">RCEF 264</strain>
    </source>
</reference>
<dbReference type="OrthoDB" id="2150604at2759"/>
<keyword evidence="3" id="KW-0687">Ribonucleoprotein</keyword>
<dbReference type="InterPro" id="IPR009027">
    <property type="entry name" value="Ribosomal_bL9/RNase_H1_N"/>
</dbReference>
<sequence>MASPLLSIRQPFTAAPSCLGCMVRRSLAAHGGRPAAVAAVAGALNPVAFQTRGKKTDRSRKQGVIVRLLKDIPQYGRKDTIIRSERGRMRNLWYPRGMAEYMTTARFEALGLSPAEAVTKRDPWFGLGGNPVDDEVDEASTRPAVTLRTINAPRAAALLDTLLPPIFAFYRKPITSSADNTAIFGSVSADDVVATVRAVLHAAAARADNKDAALVRVEPRDVRFVVPADAESSGNVAADRVKALGRWEVEIAARGTGAAAPTPVRRHVDVLAESSGEN</sequence>
<dbReference type="InterPro" id="IPR036935">
    <property type="entry name" value="Ribosomal_bL9_N_sf"/>
</dbReference>
<evidence type="ECO:0000313" key="6">
    <source>
        <dbReference type="Proteomes" id="UP000076874"/>
    </source>
</evidence>
<dbReference type="SUPFAM" id="SSF55658">
    <property type="entry name" value="L9 N-domain-like"/>
    <property type="match status" value="1"/>
</dbReference>
<gene>
    <name evidence="5" type="ORF">SPI_09231</name>
</gene>
<evidence type="ECO:0000259" key="4">
    <source>
        <dbReference type="Pfam" id="PF01281"/>
    </source>
</evidence>
<keyword evidence="6" id="KW-1185">Reference proteome</keyword>
<name>A0A167M131_9HYPO</name>
<dbReference type="GO" id="GO:1990904">
    <property type="term" value="C:ribonucleoprotein complex"/>
    <property type="evidence" value="ECO:0007669"/>
    <property type="project" value="UniProtKB-KW"/>
</dbReference>
<dbReference type="Gene3D" id="3.40.5.10">
    <property type="entry name" value="Ribosomal protein L9, N-terminal domain"/>
    <property type="match status" value="1"/>
</dbReference>
<dbReference type="GO" id="GO:0005840">
    <property type="term" value="C:ribosome"/>
    <property type="evidence" value="ECO:0007669"/>
    <property type="project" value="UniProtKB-KW"/>
</dbReference>
<dbReference type="Proteomes" id="UP000076874">
    <property type="component" value="Unassembled WGS sequence"/>
</dbReference>
<evidence type="ECO:0000313" key="5">
    <source>
        <dbReference type="EMBL" id="OAA53786.1"/>
    </source>
</evidence>
<proteinExistence type="inferred from homology"/>
<dbReference type="Pfam" id="PF01281">
    <property type="entry name" value="Ribosomal_L9_N"/>
    <property type="match status" value="1"/>
</dbReference>
<evidence type="ECO:0000256" key="2">
    <source>
        <dbReference type="ARBA" id="ARBA00022980"/>
    </source>
</evidence>
<protein>
    <submittedName>
        <fullName evidence="5">Ribosomal protein L9</fullName>
    </submittedName>
</protein>
<comment type="similarity">
    <text evidence="1">Belongs to the bacterial ribosomal protein bL9 family.</text>
</comment>
<comment type="caution">
    <text evidence="5">The sequence shown here is derived from an EMBL/GenBank/DDBJ whole genome shotgun (WGS) entry which is preliminary data.</text>
</comment>
<feature type="domain" description="Ribosomal protein L9" evidence="4">
    <location>
        <begin position="66"/>
        <end position="108"/>
    </location>
</feature>